<dbReference type="SMART" id="SM00892">
    <property type="entry name" value="Endonuclease_NS"/>
    <property type="match status" value="1"/>
</dbReference>
<dbReference type="GO" id="GO:0016787">
    <property type="term" value="F:hydrolase activity"/>
    <property type="evidence" value="ECO:0007669"/>
    <property type="project" value="InterPro"/>
</dbReference>
<evidence type="ECO:0000259" key="2">
    <source>
        <dbReference type="SMART" id="SM00477"/>
    </source>
</evidence>
<feature type="domain" description="ENPP1-3/EXOG-like endonuclease/phosphodiesterase" evidence="2">
    <location>
        <begin position="71"/>
        <end position="269"/>
    </location>
</feature>
<feature type="domain" description="DNA/RNA non-specific endonuclease/pyrophosphatase/phosphodiesterase" evidence="3">
    <location>
        <begin position="70"/>
        <end position="269"/>
    </location>
</feature>
<dbReference type="GO" id="GO:0003676">
    <property type="term" value="F:nucleic acid binding"/>
    <property type="evidence" value="ECO:0007669"/>
    <property type="project" value="InterPro"/>
</dbReference>
<dbReference type="InterPro" id="IPR040255">
    <property type="entry name" value="Non-specific_endonuclease"/>
</dbReference>
<dbReference type="InterPro" id="IPR044925">
    <property type="entry name" value="His-Me_finger_sf"/>
</dbReference>
<protein>
    <submittedName>
        <fullName evidence="4">DNA/RNA non-specific endonuclease</fullName>
    </submittedName>
</protein>
<accession>A0A1W1EJS6</accession>
<keyword evidence="1" id="KW-0472">Membrane</keyword>
<keyword evidence="4" id="KW-0255">Endonuclease</keyword>
<dbReference type="EMBL" id="FRYL01000027">
    <property type="protein sequence ID" value="SHO81087.1"/>
    <property type="molecule type" value="Genomic_DNA"/>
</dbReference>
<dbReference type="PANTHER" id="PTHR13966:SF5">
    <property type="entry name" value="ENDONUCLEASE G, MITOCHONDRIAL"/>
    <property type="match status" value="1"/>
</dbReference>
<gene>
    <name evidence="4" type="ORF">MNB_SV-15-806</name>
</gene>
<name>A0A1W1EJS6_9ZZZZ</name>
<dbReference type="GO" id="GO:0046872">
    <property type="term" value="F:metal ion binding"/>
    <property type="evidence" value="ECO:0007669"/>
    <property type="project" value="InterPro"/>
</dbReference>
<organism evidence="4">
    <name type="scientific">hydrothermal vent metagenome</name>
    <dbReference type="NCBI Taxonomy" id="652676"/>
    <lineage>
        <taxon>unclassified sequences</taxon>
        <taxon>metagenomes</taxon>
        <taxon>ecological metagenomes</taxon>
    </lineage>
</organism>
<dbReference type="Pfam" id="PF01223">
    <property type="entry name" value="Endonuclease_NS"/>
    <property type="match status" value="1"/>
</dbReference>
<reference evidence="4" key="1">
    <citation type="submission" date="2016-10" db="EMBL/GenBank/DDBJ databases">
        <authorList>
            <person name="de Groot N.N."/>
        </authorList>
    </citation>
    <scope>NUCLEOTIDE SEQUENCE</scope>
</reference>
<sequence>MKIEKVIKILTMGATLFRLMKKYPKISLLLVIPLIFLPIYEIFIGRANMVYMGVPTTNSFNPKRFTRVFRNSSFMLGYSDYRGNPLWVTYKLTKIPKDAKKLKRPDKFESDWRTFSRVSSDDYSRSGYDRGHMAPNFAISRLYGRDAQISTFLMSNISPQKAKLNRGIWRKLEGIEVKYFTKLFDEVWVFTGPIFDKNIEKLSTSNKVEIPDAFYKIYVGVKKDKTAKALAFIIPQTVTGKEPLRKFVTTIDEIEKQTGIDFLYKLEDKLENKLESSKDITAWRLKSFE</sequence>
<keyword evidence="4" id="KW-0540">Nuclease</keyword>
<dbReference type="InterPro" id="IPR044929">
    <property type="entry name" value="DNA/RNA_non-sp_Endonuclease_sf"/>
</dbReference>
<keyword evidence="4" id="KW-0378">Hydrolase</keyword>
<dbReference type="InterPro" id="IPR001604">
    <property type="entry name" value="Endo_G_ENPP1-like_dom"/>
</dbReference>
<feature type="transmembrane region" description="Helical" evidence="1">
    <location>
        <begin position="26"/>
        <end position="45"/>
    </location>
</feature>
<dbReference type="SUPFAM" id="SSF54060">
    <property type="entry name" value="His-Me finger endonucleases"/>
    <property type="match status" value="1"/>
</dbReference>
<dbReference type="InterPro" id="IPR020821">
    <property type="entry name" value="ENPP1-3/EXOG-like_nuc-like"/>
</dbReference>
<dbReference type="Gene3D" id="3.40.570.10">
    <property type="entry name" value="Extracellular Endonuclease, subunit A"/>
    <property type="match status" value="1"/>
</dbReference>
<dbReference type="AlphaFoldDB" id="A0A1W1EJS6"/>
<evidence type="ECO:0000259" key="3">
    <source>
        <dbReference type="SMART" id="SM00892"/>
    </source>
</evidence>
<evidence type="ECO:0000313" key="4">
    <source>
        <dbReference type="EMBL" id="SHO81087.1"/>
    </source>
</evidence>
<dbReference type="PANTHER" id="PTHR13966">
    <property type="entry name" value="ENDONUCLEASE RELATED"/>
    <property type="match status" value="1"/>
</dbReference>
<proteinExistence type="predicted"/>
<evidence type="ECO:0000256" key="1">
    <source>
        <dbReference type="SAM" id="Phobius"/>
    </source>
</evidence>
<dbReference type="GO" id="GO:0004519">
    <property type="term" value="F:endonuclease activity"/>
    <property type="evidence" value="ECO:0007669"/>
    <property type="project" value="UniProtKB-KW"/>
</dbReference>
<keyword evidence="1" id="KW-0812">Transmembrane</keyword>
<keyword evidence="1" id="KW-1133">Transmembrane helix</keyword>
<dbReference type="SMART" id="SM00477">
    <property type="entry name" value="NUC"/>
    <property type="match status" value="1"/>
</dbReference>